<dbReference type="OrthoDB" id="1436450at2759"/>
<feature type="compositionally biased region" description="Basic and acidic residues" evidence="1">
    <location>
        <begin position="159"/>
        <end position="185"/>
    </location>
</feature>
<reference evidence="3 4" key="1">
    <citation type="submission" date="2016-06" db="EMBL/GenBank/DDBJ databases">
        <title>Evolution of pathogenesis and genome organization in the Tremellales.</title>
        <authorList>
            <person name="Cuomo C."/>
            <person name="Litvintseva A."/>
            <person name="Heitman J."/>
            <person name="Chen Y."/>
            <person name="Sun S."/>
            <person name="Springer D."/>
            <person name="Dromer F."/>
            <person name="Young S."/>
            <person name="Zeng Q."/>
            <person name="Chapman S."/>
            <person name="Gujja S."/>
            <person name="Saif S."/>
            <person name="Birren B."/>
        </authorList>
    </citation>
    <scope>NUCLEOTIDE SEQUENCE [LARGE SCALE GENOMIC DNA]</scope>
    <source>
        <strain evidence="3 4">ATCC 28783</strain>
    </source>
</reference>
<feature type="compositionally biased region" description="Basic residues" evidence="1">
    <location>
        <begin position="447"/>
        <end position="456"/>
    </location>
</feature>
<keyword evidence="4" id="KW-1185">Reference proteome</keyword>
<feature type="compositionally biased region" description="Low complexity" evidence="1">
    <location>
        <begin position="376"/>
        <end position="390"/>
    </location>
</feature>
<feature type="compositionally biased region" description="Basic and acidic residues" evidence="1">
    <location>
        <begin position="333"/>
        <end position="348"/>
    </location>
</feature>
<evidence type="ECO:0000256" key="1">
    <source>
        <dbReference type="SAM" id="MobiDB-lite"/>
    </source>
</evidence>
<evidence type="ECO:0000313" key="4">
    <source>
        <dbReference type="Proteomes" id="UP000289152"/>
    </source>
</evidence>
<keyword evidence="2" id="KW-1133">Transmembrane helix</keyword>
<dbReference type="AlphaFoldDB" id="A0A4Q1BWP7"/>
<evidence type="ECO:0000313" key="3">
    <source>
        <dbReference type="EMBL" id="RXK42605.1"/>
    </source>
</evidence>
<dbReference type="PANTHER" id="PTHR36819">
    <property type="entry name" value="REGULATOR OF PHOSPHOLIPASE D SRF1"/>
    <property type="match status" value="1"/>
</dbReference>
<protein>
    <submittedName>
        <fullName evidence="3">Uncharacterized protein</fullName>
    </submittedName>
</protein>
<proteinExistence type="predicted"/>
<comment type="caution">
    <text evidence="3">The sequence shown here is derived from an EMBL/GenBank/DDBJ whole genome shotgun (WGS) entry which is preliminary data.</text>
</comment>
<dbReference type="PANTHER" id="PTHR36819:SF1">
    <property type="entry name" value="REGULATOR OF PHOSPHOLIPASE D SRF1"/>
    <property type="match status" value="1"/>
</dbReference>
<feature type="compositionally biased region" description="Acidic residues" evidence="1">
    <location>
        <begin position="119"/>
        <end position="128"/>
    </location>
</feature>
<name>A0A4Q1BWP7_TREME</name>
<sequence length="775" mass="86155">MSGFVPAEASSSRIPPIAVKRARSQSRKRGESTSRSKPNHRPSQTASPVPSNITSHVSPTVQRKVRTVPPSALYTPDSPPTPLQPPPVEPASSSKPVPAPPTRRRRRHRTAYDTSSSDADSDSTDDEPPWWTFTQRGMMKMRTRSLRRRRDVEMGLDADSGRESGRDVVDVEKRRKGKSKIDGDTRSNNLKLSVNNSSVGDDGVNDSFRKISPNGQPPTRRGSGNVMFRRVVGRASDPPRAKPRMMRSNSAPSSPIINTSSSHLLGLNQLAELAPPPLPRINTTDLATVHENGLPRIEPRRQLTAPFTRFRRRNSGAPGSLTDTDITFKPRRRLSDLPMRHGTLREGEVTTPEVGRSSDGLTPQTPTRPKVRRAPPSRLRLNLPPPLTSRLTHGFHAGTWQDALYGYYSEDAGSGGKRPPTSRYVRTNEPVLTPDPSPPASPATPPPKKKTRKPRRYLQAQVPPTPSGLGFTPTSERARMEGRVDEHGFVWSAQENGNQVSEKPQQVVEEDNLSRFDTRATVTNTEKGDSMGKKGLMPFKKDRERRKRFVDEIDWKQRARRYLFLDARVTIWIRAVNLAVVVALLGLAITIRLDLFHLNLPGLLGSSTTLIISYSSLTALHVLTAIYREYFGKPIGLWALRSKMLWVCLDLLFVALWSSAMSVASNDFISTPLHCTKGEPWWRSGLSQSYSRLLDALEIASETKEELNISNSLGITLPIEIMENPLTKQVCNRQAACIGLSLFALLLYGGNMVLSLFRIFETVRRTANPGKAMAF</sequence>
<keyword evidence="2" id="KW-0812">Transmembrane</keyword>
<dbReference type="VEuPathDB" id="FungiDB:TREMEDRAFT_67125"/>
<dbReference type="InterPro" id="IPR037737">
    <property type="entry name" value="Srf1"/>
</dbReference>
<feature type="region of interest" description="Disordered" evidence="1">
    <location>
        <begin position="1"/>
        <end position="255"/>
    </location>
</feature>
<gene>
    <name evidence="3" type="ORF">M231_00159</name>
</gene>
<feature type="transmembrane region" description="Helical" evidence="2">
    <location>
        <begin position="644"/>
        <end position="664"/>
    </location>
</feature>
<feature type="transmembrane region" description="Helical" evidence="2">
    <location>
        <begin position="733"/>
        <end position="757"/>
    </location>
</feature>
<evidence type="ECO:0000256" key="2">
    <source>
        <dbReference type="SAM" id="Phobius"/>
    </source>
</evidence>
<accession>A0A4Q1BWP7</accession>
<feature type="transmembrane region" description="Helical" evidence="2">
    <location>
        <begin position="571"/>
        <end position="591"/>
    </location>
</feature>
<feature type="compositionally biased region" description="Pro residues" evidence="1">
    <location>
        <begin position="77"/>
        <end position="89"/>
    </location>
</feature>
<feature type="compositionally biased region" description="Pro residues" evidence="1">
    <location>
        <begin position="433"/>
        <end position="446"/>
    </location>
</feature>
<organism evidence="3 4">
    <name type="scientific">Tremella mesenterica</name>
    <name type="common">Jelly fungus</name>
    <dbReference type="NCBI Taxonomy" id="5217"/>
    <lineage>
        <taxon>Eukaryota</taxon>
        <taxon>Fungi</taxon>
        <taxon>Dikarya</taxon>
        <taxon>Basidiomycota</taxon>
        <taxon>Agaricomycotina</taxon>
        <taxon>Tremellomycetes</taxon>
        <taxon>Tremellales</taxon>
        <taxon>Tremellaceae</taxon>
        <taxon>Tremella</taxon>
    </lineage>
</organism>
<feature type="region of interest" description="Disordered" evidence="1">
    <location>
        <begin position="311"/>
        <end position="390"/>
    </location>
</feature>
<keyword evidence="2" id="KW-0472">Membrane</keyword>
<feature type="compositionally biased region" description="Polar residues" evidence="1">
    <location>
        <begin position="35"/>
        <end position="61"/>
    </location>
</feature>
<dbReference type="EMBL" id="SDIL01000001">
    <property type="protein sequence ID" value="RXK42605.1"/>
    <property type="molecule type" value="Genomic_DNA"/>
</dbReference>
<dbReference type="Proteomes" id="UP000289152">
    <property type="component" value="Unassembled WGS sequence"/>
</dbReference>
<feature type="region of interest" description="Disordered" evidence="1">
    <location>
        <begin position="411"/>
        <end position="474"/>
    </location>
</feature>
<dbReference type="GO" id="GO:0071944">
    <property type="term" value="C:cell periphery"/>
    <property type="evidence" value="ECO:0007669"/>
    <property type="project" value="TreeGrafter"/>
</dbReference>
<feature type="compositionally biased region" description="Low complexity" evidence="1">
    <location>
        <begin position="187"/>
        <end position="199"/>
    </location>
</feature>
<dbReference type="InParanoid" id="A0A4Q1BWP7"/>
<dbReference type="GO" id="GO:0000324">
    <property type="term" value="C:fungal-type vacuole"/>
    <property type="evidence" value="ECO:0007669"/>
    <property type="project" value="TreeGrafter"/>
</dbReference>
<feature type="transmembrane region" description="Helical" evidence="2">
    <location>
        <begin position="603"/>
        <end position="623"/>
    </location>
</feature>
<feature type="compositionally biased region" description="Basic residues" evidence="1">
    <location>
        <begin position="139"/>
        <end position="149"/>
    </location>
</feature>